<dbReference type="PANTHER" id="PTHR24366">
    <property type="entry name" value="IG(IMMUNOGLOBULIN) AND LRR(LEUCINE RICH REPEAT) DOMAINS"/>
    <property type="match status" value="1"/>
</dbReference>
<keyword evidence="5" id="KW-1185">Reference proteome</keyword>
<reference evidence="6" key="1">
    <citation type="submission" date="2016-06" db="UniProtKB">
        <authorList>
            <consortium name="WormBaseParasite"/>
        </authorList>
    </citation>
    <scope>IDENTIFICATION</scope>
</reference>
<sequence length="814" mass="90145">MGQREILSELYLANNSLSAVPSVYGLKNLQVLDLSQNQLTDIAEDSLSGSPLLKVLVVKQNKICSLSPNSLEELKPMLEYLDLSKNCLRRVPAQNIRGFQRLSALDLSHNAIEDVPNLQFMNLPALRELQMANNRVLRVMPLAFMNVPDLEIFNVSGNKIVDIDANRFQLFEKLEVLDLSGNGLDKVQTSTFKQLPRIKQIHLKNNRIKVVETLAFSASPQLRMISLEGNGLRILQKNAFDTLPSMATLNLAGNGLKEISSGMFAGMPNLKQLNLRQNRIQSIEPGSFDTVPLLSTLDLGQNKLKKILPNVFTKLGKLFWLDLSDNSISTFDEGVFQAKINHLLLQGNGLECDNKIRWFFDYLLQNEVRTFLPGQREVVCAKPPGTLLKDILIEKANQTMQKEAQLPPLDLTNLIGNYGHLKELMQQKSDSEHAVENGKGGLLPTLNQLTTPLSRLISGGDSVSSSDVKTLIKSIPELIRHIPSRPSPSLTSDLKNVPPELIDYVLRGGQIPGVPPQMLQRLIEANAKQLLAESTSLPPLSSLPTEMVKSVMNGGTIIGLSKEQTQALKDRYIKQMVSDNYTLSTISSLLSASGGGGKDSGRVASLLAGNSSDGFFGLSINDLKIPVQLVRLLINKNPMLFGQLVSKQLKENNVVVNESDSNASIVHLLPPTESPPLMVIPDDLPYDVAALDRKADIRNYKEEGSEQTNTGMWAGIALGFISLVTIIATTILCCRRYKKRHGVETDRSEFIQSKTASSFDRFPITDSSNNTDSCRSTVRVCRLPTRSQDMAEFNEVPGYTSWKYFEPQTMFQRP</sequence>
<evidence type="ECO:0000256" key="1">
    <source>
        <dbReference type="ARBA" id="ARBA00022614"/>
    </source>
</evidence>
<dbReference type="PANTHER" id="PTHR24366:SF170">
    <property type="entry name" value="RE50361P"/>
    <property type="match status" value="1"/>
</dbReference>
<reference evidence="4 5" key="2">
    <citation type="submission" date="2018-11" db="EMBL/GenBank/DDBJ databases">
        <authorList>
            <consortium name="Pathogen Informatics"/>
        </authorList>
    </citation>
    <scope>NUCLEOTIDE SEQUENCE [LARGE SCALE GENOMIC DNA]</scope>
</reference>
<proteinExistence type="predicted"/>
<evidence type="ECO:0000256" key="3">
    <source>
        <dbReference type="SAM" id="Phobius"/>
    </source>
</evidence>
<keyword evidence="3" id="KW-1133">Transmembrane helix</keyword>
<accession>A0A183IVW1</accession>
<dbReference type="InterPro" id="IPR003591">
    <property type="entry name" value="Leu-rich_rpt_typical-subtyp"/>
</dbReference>
<evidence type="ECO:0000313" key="4">
    <source>
        <dbReference type="EMBL" id="VDP14183.1"/>
    </source>
</evidence>
<dbReference type="WBParaSite" id="SBAD_0000805001-mRNA-1">
    <property type="protein sequence ID" value="SBAD_0000805001-mRNA-1"/>
    <property type="gene ID" value="SBAD_0000805001"/>
</dbReference>
<dbReference type="InterPro" id="IPR001611">
    <property type="entry name" value="Leu-rich_rpt"/>
</dbReference>
<name>A0A183IVW1_9BILA</name>
<dbReference type="OrthoDB" id="1055097at2759"/>
<dbReference type="EMBL" id="UZAM01010911">
    <property type="protein sequence ID" value="VDP14183.1"/>
    <property type="molecule type" value="Genomic_DNA"/>
</dbReference>
<dbReference type="PROSITE" id="PS51450">
    <property type="entry name" value="LRR"/>
    <property type="match status" value="4"/>
</dbReference>
<protein>
    <submittedName>
        <fullName evidence="6">LRRCT domain-containing protein</fullName>
    </submittedName>
</protein>
<dbReference type="Gene3D" id="3.80.10.10">
    <property type="entry name" value="Ribonuclease Inhibitor"/>
    <property type="match status" value="2"/>
</dbReference>
<evidence type="ECO:0000313" key="6">
    <source>
        <dbReference type="WBParaSite" id="SBAD_0000805001-mRNA-1"/>
    </source>
</evidence>
<dbReference type="AlphaFoldDB" id="A0A183IVW1"/>
<dbReference type="SMART" id="SM00369">
    <property type="entry name" value="LRR_TYP"/>
    <property type="match status" value="12"/>
</dbReference>
<dbReference type="InterPro" id="IPR032675">
    <property type="entry name" value="LRR_dom_sf"/>
</dbReference>
<evidence type="ECO:0000256" key="2">
    <source>
        <dbReference type="ARBA" id="ARBA00022737"/>
    </source>
</evidence>
<evidence type="ECO:0000313" key="5">
    <source>
        <dbReference type="Proteomes" id="UP000270296"/>
    </source>
</evidence>
<dbReference type="Proteomes" id="UP000270296">
    <property type="component" value="Unassembled WGS sequence"/>
</dbReference>
<gene>
    <name evidence="4" type="ORF">SBAD_LOCUS7757</name>
</gene>
<dbReference type="SUPFAM" id="SSF52058">
    <property type="entry name" value="L domain-like"/>
    <property type="match status" value="1"/>
</dbReference>
<keyword evidence="3" id="KW-0812">Transmembrane</keyword>
<keyword evidence="3" id="KW-0472">Membrane</keyword>
<dbReference type="SMART" id="SM00365">
    <property type="entry name" value="LRR_SD22"/>
    <property type="match status" value="5"/>
</dbReference>
<organism evidence="6">
    <name type="scientific">Soboliphyme baturini</name>
    <dbReference type="NCBI Taxonomy" id="241478"/>
    <lineage>
        <taxon>Eukaryota</taxon>
        <taxon>Metazoa</taxon>
        <taxon>Ecdysozoa</taxon>
        <taxon>Nematoda</taxon>
        <taxon>Enoplea</taxon>
        <taxon>Dorylaimia</taxon>
        <taxon>Dioctophymatida</taxon>
        <taxon>Dioctophymatoidea</taxon>
        <taxon>Soboliphymatidae</taxon>
        <taxon>Soboliphyme</taxon>
    </lineage>
</organism>
<keyword evidence="1" id="KW-0433">Leucine-rich repeat</keyword>
<dbReference type="FunFam" id="3.80.10.10:FF:001164">
    <property type="entry name" value="GH01279p"/>
    <property type="match status" value="1"/>
</dbReference>
<dbReference type="SUPFAM" id="SSF52075">
    <property type="entry name" value="Outer arm dynein light chain 1"/>
    <property type="match status" value="1"/>
</dbReference>
<keyword evidence="2" id="KW-0677">Repeat</keyword>
<dbReference type="Pfam" id="PF13855">
    <property type="entry name" value="LRR_8"/>
    <property type="match status" value="4"/>
</dbReference>
<feature type="transmembrane region" description="Helical" evidence="3">
    <location>
        <begin position="712"/>
        <end position="734"/>
    </location>
</feature>